<evidence type="ECO:0000313" key="1">
    <source>
        <dbReference type="EMBL" id="GIX72253.1"/>
    </source>
</evidence>
<dbReference type="AlphaFoldDB" id="A0AAV4MIR3"/>
<keyword evidence="2" id="KW-1185">Reference proteome</keyword>
<sequence length="151" mass="17011">MGSFPPLTCQRPCRVALFLLPPNWMEVWDRAKHASHIPKKFPPLTILPTKNQNPTRHYICGPFRAIRYLSGASSISRAEQWACGSRYPFFHHLDSLMAHTEALFPSLSVISCGGKLGSFPHLHVGLLVESRSLLLSPNWMEVPDRGKHVSQ</sequence>
<name>A0AAV4MIR3_CAEEX</name>
<evidence type="ECO:0000313" key="2">
    <source>
        <dbReference type="Proteomes" id="UP001054945"/>
    </source>
</evidence>
<protein>
    <submittedName>
        <fullName evidence="1">Uncharacterized protein</fullName>
    </submittedName>
</protein>
<dbReference type="Proteomes" id="UP001054945">
    <property type="component" value="Unassembled WGS sequence"/>
</dbReference>
<comment type="caution">
    <text evidence="1">The sequence shown here is derived from an EMBL/GenBank/DDBJ whole genome shotgun (WGS) entry which is preliminary data.</text>
</comment>
<organism evidence="1 2">
    <name type="scientific">Caerostris extrusa</name>
    <name type="common">Bark spider</name>
    <name type="synonym">Caerostris bankana</name>
    <dbReference type="NCBI Taxonomy" id="172846"/>
    <lineage>
        <taxon>Eukaryota</taxon>
        <taxon>Metazoa</taxon>
        <taxon>Ecdysozoa</taxon>
        <taxon>Arthropoda</taxon>
        <taxon>Chelicerata</taxon>
        <taxon>Arachnida</taxon>
        <taxon>Araneae</taxon>
        <taxon>Araneomorphae</taxon>
        <taxon>Entelegynae</taxon>
        <taxon>Araneoidea</taxon>
        <taxon>Araneidae</taxon>
        <taxon>Caerostris</taxon>
    </lineage>
</organism>
<gene>
    <name evidence="1" type="ORF">CEXT_560431</name>
</gene>
<accession>A0AAV4MIR3</accession>
<reference evidence="1 2" key="1">
    <citation type="submission" date="2021-06" db="EMBL/GenBank/DDBJ databases">
        <title>Caerostris extrusa draft genome.</title>
        <authorList>
            <person name="Kono N."/>
            <person name="Arakawa K."/>
        </authorList>
    </citation>
    <scope>NUCLEOTIDE SEQUENCE [LARGE SCALE GENOMIC DNA]</scope>
</reference>
<proteinExistence type="predicted"/>
<dbReference type="EMBL" id="BPLR01019829">
    <property type="protein sequence ID" value="GIX72253.1"/>
    <property type="molecule type" value="Genomic_DNA"/>
</dbReference>